<keyword evidence="2" id="KW-0493">Microtubule</keyword>
<organism evidence="7 8">
    <name type="scientific">Cymbomonas tetramitiformis</name>
    <dbReference type="NCBI Taxonomy" id="36881"/>
    <lineage>
        <taxon>Eukaryota</taxon>
        <taxon>Viridiplantae</taxon>
        <taxon>Chlorophyta</taxon>
        <taxon>Pyramimonadophyceae</taxon>
        <taxon>Pyramimonadales</taxon>
        <taxon>Pyramimonadaceae</taxon>
        <taxon>Cymbomonas</taxon>
    </lineage>
</organism>
<dbReference type="Pfam" id="PF00091">
    <property type="entry name" value="Tubulin"/>
    <property type="match status" value="1"/>
</dbReference>
<evidence type="ECO:0000256" key="4">
    <source>
        <dbReference type="ARBA" id="ARBA00023134"/>
    </source>
</evidence>
<dbReference type="GO" id="GO:0007017">
    <property type="term" value="P:microtubule-based process"/>
    <property type="evidence" value="ECO:0007669"/>
    <property type="project" value="InterPro"/>
</dbReference>
<dbReference type="PANTHER" id="PTHR11588">
    <property type="entry name" value="TUBULIN"/>
    <property type="match status" value="1"/>
</dbReference>
<keyword evidence="4" id="KW-0342">GTP-binding</keyword>
<keyword evidence="3" id="KW-0547">Nucleotide-binding</keyword>
<dbReference type="GO" id="GO:0005874">
    <property type="term" value="C:microtubule"/>
    <property type="evidence" value="ECO:0007669"/>
    <property type="project" value="UniProtKB-KW"/>
</dbReference>
<dbReference type="EMBL" id="LGRX02010432">
    <property type="protein sequence ID" value="KAK3270375.1"/>
    <property type="molecule type" value="Genomic_DNA"/>
</dbReference>
<evidence type="ECO:0000256" key="1">
    <source>
        <dbReference type="ARBA" id="ARBA00009636"/>
    </source>
</evidence>
<evidence type="ECO:0000313" key="8">
    <source>
        <dbReference type="Proteomes" id="UP001190700"/>
    </source>
</evidence>
<feature type="region of interest" description="Disordered" evidence="5">
    <location>
        <begin position="266"/>
        <end position="305"/>
    </location>
</feature>
<comment type="caution">
    <text evidence="7">The sequence shown here is derived from an EMBL/GenBank/DDBJ whole genome shotgun (WGS) entry which is preliminary data.</text>
</comment>
<dbReference type="Proteomes" id="UP001190700">
    <property type="component" value="Unassembled WGS sequence"/>
</dbReference>
<gene>
    <name evidence="7" type="ORF">CYMTET_21226</name>
</gene>
<evidence type="ECO:0000259" key="6">
    <source>
        <dbReference type="Pfam" id="PF00091"/>
    </source>
</evidence>
<protein>
    <recommendedName>
        <fullName evidence="6">Tubulin/FtsZ GTPase domain-containing protein</fullName>
    </recommendedName>
</protein>
<evidence type="ECO:0000256" key="3">
    <source>
        <dbReference type="ARBA" id="ARBA00022741"/>
    </source>
</evidence>
<dbReference type="InterPro" id="IPR003008">
    <property type="entry name" value="Tubulin_FtsZ_GTPase"/>
</dbReference>
<name>A0AAE0G390_9CHLO</name>
<comment type="similarity">
    <text evidence="1">Belongs to the tubulin family.</text>
</comment>
<dbReference type="InterPro" id="IPR036525">
    <property type="entry name" value="Tubulin/FtsZ_GTPase_sf"/>
</dbReference>
<evidence type="ECO:0000256" key="5">
    <source>
        <dbReference type="SAM" id="MobiDB-lite"/>
    </source>
</evidence>
<reference evidence="7 8" key="1">
    <citation type="journal article" date="2015" name="Genome Biol. Evol.">
        <title>Comparative Genomics of a Bacterivorous Green Alga Reveals Evolutionary Causalities and Consequences of Phago-Mixotrophic Mode of Nutrition.</title>
        <authorList>
            <person name="Burns J.A."/>
            <person name="Paasch A."/>
            <person name="Narechania A."/>
            <person name="Kim E."/>
        </authorList>
    </citation>
    <scope>NUCLEOTIDE SEQUENCE [LARGE SCALE GENOMIC DNA]</scope>
    <source>
        <strain evidence="7 8">PLY_AMNH</strain>
    </source>
</reference>
<evidence type="ECO:0000256" key="2">
    <source>
        <dbReference type="ARBA" id="ARBA00022701"/>
    </source>
</evidence>
<keyword evidence="8" id="KW-1185">Reference proteome</keyword>
<dbReference type="PRINTS" id="PR01161">
    <property type="entry name" value="TUBULIN"/>
</dbReference>
<proteinExistence type="inferred from homology"/>
<dbReference type="InterPro" id="IPR008280">
    <property type="entry name" value="Tub_FtsZ_C"/>
</dbReference>
<sequence length="410" mass="43678">MEGLGQGSCLDKALEGVRRAMERTTQTADLLLLYSLAGGSGSGLGSRILENLRKNYPRAFIMNVAVAPRPDGDTPLQNYNSVMAAQWMQAYSDGILLFQNADLLQSLERLASSRRAAPASTGGSTSAPPARISFAEVNRYIAASLSNTLRPHTQVNRYIAASLSNTLLPFPPPGRSAAAAPNTRAARIRDVVATVCPDPAMKFLELRSAPIPFHSAQVGARARGAPPWTALAAELSAMVPRHDALDGGRVITSTAAMATLRAAGADGDSRAKCSSAESGAPAGMSARGASVPGASSTEQHAGEEAVHALQRTGVYPSVRWQREQWRYRAHSAPVPGRAAARALTVVANRSNVIGPLNTYASRAAAMLEVGAFVHWYERYDVPKMALWDAMEATQDIVDCYRYCHGHSRLA</sequence>
<dbReference type="SUPFAM" id="SSF55307">
    <property type="entry name" value="Tubulin C-terminal domain-like"/>
    <property type="match status" value="1"/>
</dbReference>
<evidence type="ECO:0000313" key="7">
    <source>
        <dbReference type="EMBL" id="KAK3270375.1"/>
    </source>
</evidence>
<dbReference type="SUPFAM" id="SSF52490">
    <property type="entry name" value="Tubulin nucleotide-binding domain-like"/>
    <property type="match status" value="1"/>
</dbReference>
<dbReference type="GO" id="GO:0005525">
    <property type="term" value="F:GTP binding"/>
    <property type="evidence" value="ECO:0007669"/>
    <property type="project" value="UniProtKB-KW"/>
</dbReference>
<dbReference type="AlphaFoldDB" id="A0AAE0G390"/>
<dbReference type="Gene3D" id="3.40.50.1440">
    <property type="entry name" value="Tubulin/FtsZ, GTPase domain"/>
    <property type="match status" value="1"/>
</dbReference>
<accession>A0AAE0G390</accession>
<feature type="domain" description="Tubulin/FtsZ GTPase" evidence="6">
    <location>
        <begin position="9"/>
        <end position="106"/>
    </location>
</feature>
<dbReference type="InterPro" id="IPR000217">
    <property type="entry name" value="Tubulin"/>
</dbReference>